<evidence type="ECO:0000313" key="4">
    <source>
        <dbReference type="EMBL" id="KAJ0392217.1"/>
    </source>
</evidence>
<reference evidence="4" key="1">
    <citation type="submission" date="2021-12" db="EMBL/GenBank/DDBJ databases">
        <title>Prjna785345.</title>
        <authorList>
            <person name="Rujirawat T."/>
            <person name="Krajaejun T."/>
        </authorList>
    </citation>
    <scope>NUCLEOTIDE SEQUENCE</scope>
    <source>
        <strain evidence="4">Pi057C3</strain>
    </source>
</reference>
<keyword evidence="2" id="KW-1133">Transmembrane helix</keyword>
<evidence type="ECO:0008006" key="6">
    <source>
        <dbReference type="Google" id="ProtNLM"/>
    </source>
</evidence>
<protein>
    <recommendedName>
        <fullName evidence="6">TKL protein kinase</fullName>
    </recommendedName>
</protein>
<feature type="compositionally biased region" description="Low complexity" evidence="1">
    <location>
        <begin position="364"/>
        <end position="375"/>
    </location>
</feature>
<dbReference type="Proteomes" id="UP001209570">
    <property type="component" value="Unassembled WGS sequence"/>
</dbReference>
<feature type="compositionally biased region" description="Low complexity" evidence="1">
    <location>
        <begin position="427"/>
        <end position="440"/>
    </location>
</feature>
<evidence type="ECO:0000256" key="3">
    <source>
        <dbReference type="SAM" id="SignalP"/>
    </source>
</evidence>
<evidence type="ECO:0000256" key="1">
    <source>
        <dbReference type="SAM" id="MobiDB-lite"/>
    </source>
</evidence>
<feature type="region of interest" description="Disordered" evidence="1">
    <location>
        <begin position="482"/>
        <end position="511"/>
    </location>
</feature>
<keyword evidence="2" id="KW-0812">Transmembrane</keyword>
<gene>
    <name evidence="4" type="ORF">P43SY_003044</name>
</gene>
<feature type="compositionally biased region" description="Polar residues" evidence="1">
    <location>
        <begin position="502"/>
        <end position="511"/>
    </location>
</feature>
<evidence type="ECO:0000256" key="2">
    <source>
        <dbReference type="SAM" id="Phobius"/>
    </source>
</evidence>
<feature type="compositionally biased region" description="Acidic residues" evidence="1">
    <location>
        <begin position="486"/>
        <end position="499"/>
    </location>
</feature>
<organism evidence="4 5">
    <name type="scientific">Pythium insidiosum</name>
    <name type="common">Pythiosis disease agent</name>
    <dbReference type="NCBI Taxonomy" id="114742"/>
    <lineage>
        <taxon>Eukaryota</taxon>
        <taxon>Sar</taxon>
        <taxon>Stramenopiles</taxon>
        <taxon>Oomycota</taxon>
        <taxon>Peronosporomycetes</taxon>
        <taxon>Pythiales</taxon>
        <taxon>Pythiaceae</taxon>
        <taxon>Pythium</taxon>
    </lineage>
</organism>
<keyword evidence="3" id="KW-0732">Signal</keyword>
<proteinExistence type="predicted"/>
<feature type="region of interest" description="Disordered" evidence="1">
    <location>
        <begin position="361"/>
        <end position="380"/>
    </location>
</feature>
<keyword evidence="2" id="KW-0472">Membrane</keyword>
<feature type="chain" id="PRO_5041926012" description="TKL protein kinase" evidence="3">
    <location>
        <begin position="30"/>
        <end position="511"/>
    </location>
</feature>
<dbReference type="EMBL" id="JAKCXM010000688">
    <property type="protein sequence ID" value="KAJ0392217.1"/>
    <property type="molecule type" value="Genomic_DNA"/>
</dbReference>
<feature type="region of interest" description="Disordered" evidence="1">
    <location>
        <begin position="418"/>
        <end position="440"/>
    </location>
</feature>
<comment type="caution">
    <text evidence="4">The sequence shown here is derived from an EMBL/GenBank/DDBJ whole genome shotgun (WGS) entry which is preliminary data.</text>
</comment>
<feature type="transmembrane region" description="Helical" evidence="2">
    <location>
        <begin position="278"/>
        <end position="299"/>
    </location>
</feature>
<accession>A0AAD5Q5K6</accession>
<dbReference type="AlphaFoldDB" id="A0AAD5Q5K6"/>
<evidence type="ECO:0000313" key="5">
    <source>
        <dbReference type="Proteomes" id="UP001209570"/>
    </source>
</evidence>
<name>A0AAD5Q5K6_PYTIN</name>
<feature type="signal peptide" evidence="3">
    <location>
        <begin position="1"/>
        <end position="29"/>
    </location>
</feature>
<keyword evidence="5" id="KW-1185">Reference proteome</keyword>
<sequence length="511" mass="53248">MTARIPLGARLLASFVVALALTALTITSAATIDKELKLDGATTYCHGVRKAQDPLAMDAVNASSADRCPVSIKLSPSALAVDVRQPLDLHWRATINVVAMKAGFFPNAIDAKSKLPRDVVTSVLRACKAGSNCVGAGNVVIPAVVGPADGERGAFDDQGRKPLRAHRFVFPSVGEYVVVGQVMLPGDSALDISATVFLAFQRVTVTAGVPDLAVMGTVGPSSSHGSADDIVASDADGRTNLRFKSPAQDATTPPASSGIDAEFHGKAQTKTGAMTNTIVTAVGAVGGVLAIAAVVFVFVSRQRRKADDDAAAARKFAPTKPPQAAPGEIYRLDFSLDDAQPPAKPMNLAPVSQFPRFSIPSVSAAPPQTTAPTATKQESWGTFSVGVDEADAHSVRRSSVSTSQFNDSQYGGLGSLASVADLHDDSPSSGRTSSASSFASDSRDSSRLFLSEITVKSVALPPTATNPAASYLRDTSEFHVRFSERESEDDDSSVLDADDSPCASQSSIYSY</sequence>